<dbReference type="InterPro" id="IPR043128">
    <property type="entry name" value="Rev_trsase/Diguanyl_cyclase"/>
</dbReference>
<keyword evidence="2" id="KW-1003">Cell membrane</keyword>
<feature type="transmembrane region" description="Helical" evidence="6">
    <location>
        <begin position="252"/>
        <end position="271"/>
    </location>
</feature>
<evidence type="ECO:0000256" key="1">
    <source>
        <dbReference type="ARBA" id="ARBA00004651"/>
    </source>
</evidence>
<dbReference type="GO" id="GO:0005886">
    <property type="term" value="C:plasma membrane"/>
    <property type="evidence" value="ECO:0007669"/>
    <property type="project" value="UniProtKB-SubCell"/>
</dbReference>
<feature type="domain" description="PAC" evidence="8">
    <location>
        <begin position="640"/>
        <end position="691"/>
    </location>
</feature>
<dbReference type="FunFam" id="3.30.70.270:FF:000001">
    <property type="entry name" value="Diguanylate cyclase domain protein"/>
    <property type="match status" value="1"/>
</dbReference>
<dbReference type="PANTHER" id="PTHR44757:SF2">
    <property type="entry name" value="BIOFILM ARCHITECTURE MAINTENANCE PROTEIN MBAA"/>
    <property type="match status" value="1"/>
</dbReference>
<gene>
    <name evidence="11" type="ORF">CLV37_11032</name>
</gene>
<evidence type="ECO:0000313" key="11">
    <source>
        <dbReference type="EMBL" id="PRY12472.1"/>
    </source>
</evidence>
<evidence type="ECO:0000259" key="10">
    <source>
        <dbReference type="PROSITE" id="PS50887"/>
    </source>
</evidence>
<dbReference type="SMART" id="SM00091">
    <property type="entry name" value="PAS"/>
    <property type="match status" value="3"/>
</dbReference>
<dbReference type="InterPro" id="IPR001610">
    <property type="entry name" value="PAC"/>
</dbReference>
<dbReference type="AlphaFoldDB" id="A0A2T0R004"/>
<dbReference type="InterPro" id="IPR035965">
    <property type="entry name" value="PAS-like_dom_sf"/>
</dbReference>
<keyword evidence="4 6" id="KW-1133">Transmembrane helix</keyword>
<dbReference type="SMART" id="SM00086">
    <property type="entry name" value="PAC"/>
    <property type="match status" value="2"/>
</dbReference>
<dbReference type="NCBIfam" id="TIGR00254">
    <property type="entry name" value="GGDEF"/>
    <property type="match status" value="1"/>
</dbReference>
<dbReference type="CDD" id="cd01948">
    <property type="entry name" value="EAL"/>
    <property type="match status" value="1"/>
</dbReference>
<keyword evidence="5 6" id="KW-0472">Membrane</keyword>
<evidence type="ECO:0000313" key="12">
    <source>
        <dbReference type="Proteomes" id="UP000238083"/>
    </source>
</evidence>
<comment type="caution">
    <text evidence="11">The sequence shown here is derived from an EMBL/GenBank/DDBJ whole genome shotgun (WGS) entry which is preliminary data.</text>
</comment>
<dbReference type="Proteomes" id="UP000238083">
    <property type="component" value="Unassembled WGS sequence"/>
</dbReference>
<feature type="domain" description="EAL" evidence="9">
    <location>
        <begin position="867"/>
        <end position="1121"/>
    </location>
</feature>
<dbReference type="Pfam" id="PF13188">
    <property type="entry name" value="PAS_8"/>
    <property type="match status" value="2"/>
</dbReference>
<dbReference type="SMART" id="SM00052">
    <property type="entry name" value="EAL"/>
    <property type="match status" value="1"/>
</dbReference>
<dbReference type="SUPFAM" id="SSF55073">
    <property type="entry name" value="Nucleotide cyclase"/>
    <property type="match status" value="1"/>
</dbReference>
<dbReference type="InterPro" id="IPR052155">
    <property type="entry name" value="Biofilm_reg_signaling"/>
</dbReference>
<feature type="transmembrane region" description="Helical" evidence="6">
    <location>
        <begin position="50"/>
        <end position="69"/>
    </location>
</feature>
<evidence type="ECO:0000259" key="7">
    <source>
        <dbReference type="PROSITE" id="PS50112"/>
    </source>
</evidence>
<reference evidence="11 12" key="1">
    <citation type="submission" date="2018-03" db="EMBL/GenBank/DDBJ databases">
        <title>Genomic Encyclopedia of Archaeal and Bacterial Type Strains, Phase II (KMG-II): from individual species to whole genera.</title>
        <authorList>
            <person name="Goeker M."/>
        </authorList>
    </citation>
    <scope>NUCLEOTIDE SEQUENCE [LARGE SCALE GENOMIC DNA]</scope>
    <source>
        <strain evidence="11 12">DSM 19711</strain>
    </source>
</reference>
<comment type="subcellular location">
    <subcellularLocation>
        <location evidence="1">Cell membrane</location>
        <topology evidence="1">Multi-pass membrane protein</topology>
    </subcellularLocation>
</comment>
<accession>A0A2T0R004</accession>
<sequence length="1124" mass="118739">MLVPALLYAAAVLLGRVSRLEGSPVAAVWPATAVAVVWLLTVWAHRTRRAVALSAIAALNVAVDVATGLPPLPAAAFTAGSLLQAWTTCVVFRRWGPTGTRLTQRSDAWALGVAAVAGSLVGAAVISVPYALLRGTSPATAAVTTVTGNTSMVAVAGLWLLLADRTTRRSGAAGWPEVVAVNVAASAAFAWVFDVLHLYSLSFVVVAVSVWAGSRFAARVAAANALCVALLNVLLALHGVGMFSPAPPLQRVVGVQLFVALTAMLTLVLVLHRDERAQLVASLRRTQQEAERQADLLRTVFEASSDGMSVYTADGSLLTANSAALGIYPALPEGVPVSRFAEFVEVLDDAGDPVPGARLPLARVLAGEVVDPHDLTFRSTLDGATRTVHVTGRRLPRAEGADWSEGALIAFHDVTENRAAAAEITRSRDLYAGILSGATQQLIIATELDGTVTVFNEGAQRMLGYRAADMLGQNVKRLHHLPEVAARAAALGVTPAQVFNRTLETTGVAATEQWTLVRADGEHRQVALTISWLLDAEGRRTGLLGIGTDVTDQVATQARLADSETRFRAAFDTAPVGMLIVGLGASAGRILQVNTTMTEFTGLVPEELGVLDVHAVAPPEDRDHVARHLGPLLAGLDVDAQFEHRYVRADGTTGWGRTTASRVSPAGVEPYLLCLVEDVSARKEAEDALVRQALHDALTGLPNRALLRDRLADALDAGRREDRCVGVLLIDLDGFKAVNDTAGHATGDALLREIGHRLSAFSRGGDTVARLGGDEFAVVCPDTDADGLERLARRLLAAVREPVELPGGAFAVGASIGSAVHPAGPADAGALDRLLQNADLAMYAAKRAGKNRAYAYDARDRERLERAERLLPELTEALARGEFEMFGQPIVDLATGRVDAVETLLRWRRADGTVWAPGAFLDVLEASPLMPAVGEHVLRASATLAARWERELGADAPAVHVNVSAEQLGGSLVDQVDRVLAETGLSAGLLVLELTETHTTRITDALRDELETLRRRGVRIAIDDLGTGYSGLARLTELPVDLLKIDLQFVAGLGRDPSCDAVVRAVLGIGQALGIQVVAEGVEDDAQARILTSYGATLAQGYRFARPAPAAELLAALRRPALAG</sequence>
<evidence type="ECO:0000256" key="6">
    <source>
        <dbReference type="SAM" id="Phobius"/>
    </source>
</evidence>
<dbReference type="Gene3D" id="3.20.20.450">
    <property type="entry name" value="EAL domain"/>
    <property type="match status" value="1"/>
</dbReference>
<feature type="transmembrane region" description="Helical" evidence="6">
    <location>
        <begin position="25"/>
        <end position="43"/>
    </location>
</feature>
<feature type="transmembrane region" description="Helical" evidence="6">
    <location>
        <begin position="225"/>
        <end position="246"/>
    </location>
</feature>
<dbReference type="EMBL" id="PVZF01000010">
    <property type="protein sequence ID" value="PRY12472.1"/>
    <property type="molecule type" value="Genomic_DNA"/>
</dbReference>
<feature type="transmembrane region" description="Helical" evidence="6">
    <location>
        <begin position="75"/>
        <end position="96"/>
    </location>
</feature>
<evidence type="ECO:0000256" key="4">
    <source>
        <dbReference type="ARBA" id="ARBA00022989"/>
    </source>
</evidence>
<dbReference type="SUPFAM" id="SSF55785">
    <property type="entry name" value="PYP-like sensor domain (PAS domain)"/>
    <property type="match status" value="3"/>
</dbReference>
<proteinExistence type="predicted"/>
<dbReference type="Gene3D" id="3.30.70.270">
    <property type="match status" value="1"/>
</dbReference>
<dbReference type="CDD" id="cd00130">
    <property type="entry name" value="PAS"/>
    <property type="match status" value="2"/>
</dbReference>
<dbReference type="NCBIfam" id="TIGR00229">
    <property type="entry name" value="sensory_box"/>
    <property type="match status" value="2"/>
</dbReference>
<evidence type="ECO:0000256" key="5">
    <source>
        <dbReference type="ARBA" id="ARBA00023136"/>
    </source>
</evidence>
<dbReference type="CDD" id="cd01949">
    <property type="entry name" value="GGDEF"/>
    <property type="match status" value="1"/>
</dbReference>
<protein>
    <submittedName>
        <fullName evidence="11">PAS domain S-box-containing protein/diguanylate cyclase (GGDEF)-like protein</fullName>
    </submittedName>
</protein>
<dbReference type="RefSeq" id="WP_170127359.1">
    <property type="nucleotide sequence ID" value="NZ_PVZF01000010.1"/>
</dbReference>
<evidence type="ECO:0000259" key="9">
    <source>
        <dbReference type="PROSITE" id="PS50883"/>
    </source>
</evidence>
<keyword evidence="3 6" id="KW-0812">Transmembrane</keyword>
<dbReference type="InterPro" id="IPR000700">
    <property type="entry name" value="PAS-assoc_C"/>
</dbReference>
<dbReference type="Pfam" id="PF00563">
    <property type="entry name" value="EAL"/>
    <property type="match status" value="1"/>
</dbReference>
<dbReference type="PROSITE" id="PS50887">
    <property type="entry name" value="GGDEF"/>
    <property type="match status" value="1"/>
</dbReference>
<name>A0A2T0R004_9ACTN</name>
<feature type="transmembrane region" description="Helical" evidence="6">
    <location>
        <begin position="139"/>
        <end position="162"/>
    </location>
</feature>
<dbReference type="InterPro" id="IPR001633">
    <property type="entry name" value="EAL_dom"/>
</dbReference>
<feature type="domain" description="PAS" evidence="7">
    <location>
        <begin position="427"/>
        <end position="474"/>
    </location>
</feature>
<dbReference type="PANTHER" id="PTHR44757">
    <property type="entry name" value="DIGUANYLATE CYCLASE DGCP"/>
    <property type="match status" value="1"/>
</dbReference>
<dbReference type="SUPFAM" id="SSF141868">
    <property type="entry name" value="EAL domain-like"/>
    <property type="match status" value="1"/>
</dbReference>
<evidence type="ECO:0000256" key="3">
    <source>
        <dbReference type="ARBA" id="ARBA00022692"/>
    </source>
</evidence>
<feature type="transmembrane region" description="Helical" evidence="6">
    <location>
        <begin position="108"/>
        <end position="133"/>
    </location>
</feature>
<feature type="transmembrane region" description="Helical" evidence="6">
    <location>
        <begin position="199"/>
        <end position="218"/>
    </location>
</feature>
<dbReference type="SMART" id="SM00267">
    <property type="entry name" value="GGDEF"/>
    <property type="match status" value="1"/>
</dbReference>
<dbReference type="PROSITE" id="PS50883">
    <property type="entry name" value="EAL"/>
    <property type="match status" value="1"/>
</dbReference>
<dbReference type="Pfam" id="PF00990">
    <property type="entry name" value="GGDEF"/>
    <property type="match status" value="1"/>
</dbReference>
<dbReference type="Pfam" id="PF05231">
    <property type="entry name" value="MASE1"/>
    <property type="match status" value="1"/>
</dbReference>
<feature type="transmembrane region" description="Helical" evidence="6">
    <location>
        <begin position="174"/>
        <end position="193"/>
    </location>
</feature>
<organism evidence="11 12">
    <name type="scientific">Kineococcus rhizosphaerae</name>
    <dbReference type="NCBI Taxonomy" id="559628"/>
    <lineage>
        <taxon>Bacteria</taxon>
        <taxon>Bacillati</taxon>
        <taxon>Actinomycetota</taxon>
        <taxon>Actinomycetes</taxon>
        <taxon>Kineosporiales</taxon>
        <taxon>Kineosporiaceae</taxon>
        <taxon>Kineococcus</taxon>
    </lineage>
</organism>
<feature type="domain" description="PAS" evidence="7">
    <location>
        <begin position="563"/>
        <end position="636"/>
    </location>
</feature>
<dbReference type="Gene3D" id="3.30.450.20">
    <property type="entry name" value="PAS domain"/>
    <property type="match status" value="3"/>
</dbReference>
<dbReference type="InterPro" id="IPR029787">
    <property type="entry name" value="Nucleotide_cyclase"/>
</dbReference>
<dbReference type="InterPro" id="IPR000014">
    <property type="entry name" value="PAS"/>
</dbReference>
<dbReference type="PROSITE" id="PS50113">
    <property type="entry name" value="PAC"/>
    <property type="match status" value="2"/>
</dbReference>
<feature type="domain" description="PAC" evidence="8">
    <location>
        <begin position="510"/>
        <end position="562"/>
    </location>
</feature>
<dbReference type="InterPro" id="IPR007895">
    <property type="entry name" value="MASE1"/>
</dbReference>
<evidence type="ECO:0000259" key="8">
    <source>
        <dbReference type="PROSITE" id="PS50113"/>
    </source>
</evidence>
<dbReference type="InterPro" id="IPR000160">
    <property type="entry name" value="GGDEF_dom"/>
</dbReference>
<dbReference type="InterPro" id="IPR035919">
    <property type="entry name" value="EAL_sf"/>
</dbReference>
<dbReference type="Pfam" id="PF13426">
    <property type="entry name" value="PAS_9"/>
    <property type="match status" value="1"/>
</dbReference>
<dbReference type="PROSITE" id="PS50112">
    <property type="entry name" value="PAS"/>
    <property type="match status" value="2"/>
</dbReference>
<keyword evidence="12" id="KW-1185">Reference proteome</keyword>
<evidence type="ECO:0000256" key="2">
    <source>
        <dbReference type="ARBA" id="ARBA00022475"/>
    </source>
</evidence>
<feature type="domain" description="GGDEF" evidence="10">
    <location>
        <begin position="723"/>
        <end position="858"/>
    </location>
</feature>